<dbReference type="InterPro" id="IPR010982">
    <property type="entry name" value="Lambda_DNA-bd_dom_sf"/>
</dbReference>
<dbReference type="CDD" id="cd00093">
    <property type="entry name" value="HTH_XRE"/>
    <property type="match status" value="1"/>
</dbReference>
<dbReference type="InterPro" id="IPR012296">
    <property type="entry name" value="Nuclease_put_TT1808"/>
</dbReference>
<organism evidence="2 3">
    <name type="scientific">Variimorphobacter saccharofermentans</name>
    <dbReference type="NCBI Taxonomy" id="2755051"/>
    <lineage>
        <taxon>Bacteria</taxon>
        <taxon>Bacillati</taxon>
        <taxon>Bacillota</taxon>
        <taxon>Clostridia</taxon>
        <taxon>Lachnospirales</taxon>
        <taxon>Lachnospiraceae</taxon>
        <taxon>Variimorphobacter</taxon>
    </lineage>
</organism>
<accession>A0A839JVK3</accession>
<evidence type="ECO:0000259" key="1">
    <source>
        <dbReference type="PROSITE" id="PS50943"/>
    </source>
</evidence>
<gene>
    <name evidence="2" type="ORF">H0486_00140</name>
</gene>
<dbReference type="Pfam" id="PF01381">
    <property type="entry name" value="HTH_3"/>
    <property type="match status" value="1"/>
</dbReference>
<dbReference type="GO" id="GO:0003677">
    <property type="term" value="F:DNA binding"/>
    <property type="evidence" value="ECO:0007669"/>
    <property type="project" value="InterPro"/>
</dbReference>
<dbReference type="PANTHER" id="PTHR34107:SF4">
    <property type="entry name" value="SLL1222 PROTEIN"/>
    <property type="match status" value="1"/>
</dbReference>
<protein>
    <submittedName>
        <fullName evidence="2">Uma2 family endonuclease</fullName>
    </submittedName>
</protein>
<keyword evidence="3" id="KW-1185">Reference proteome</keyword>
<reference evidence="2 3" key="1">
    <citation type="submission" date="2020-07" db="EMBL/GenBank/DDBJ databases">
        <title>Characterization and genome sequencing of isolate MD1, a novel member within the family Lachnospiraceae.</title>
        <authorList>
            <person name="Rettenmaier R."/>
            <person name="Di Bello L."/>
            <person name="Zinser C."/>
            <person name="Scheitz K."/>
            <person name="Liebl W."/>
            <person name="Zverlov V."/>
        </authorList>
    </citation>
    <scope>NUCLEOTIDE SEQUENCE [LARGE SCALE GENOMIC DNA]</scope>
    <source>
        <strain evidence="2 3">MD1</strain>
    </source>
</reference>
<dbReference type="Proteomes" id="UP000574276">
    <property type="component" value="Unassembled WGS sequence"/>
</dbReference>
<dbReference type="Pfam" id="PF05685">
    <property type="entry name" value="Uma2"/>
    <property type="match status" value="1"/>
</dbReference>
<dbReference type="RefSeq" id="WP_228351083.1">
    <property type="nucleotide sequence ID" value="NZ_JACEGA010000001.1"/>
</dbReference>
<name>A0A839JVK3_9FIRM</name>
<keyword evidence="2" id="KW-0378">Hydrolase</keyword>
<dbReference type="Gene3D" id="3.90.1570.10">
    <property type="entry name" value="tt1808, chain A"/>
    <property type="match status" value="1"/>
</dbReference>
<evidence type="ECO:0000313" key="2">
    <source>
        <dbReference type="EMBL" id="MBB2181304.1"/>
    </source>
</evidence>
<dbReference type="InterPro" id="IPR001387">
    <property type="entry name" value="Cro/C1-type_HTH"/>
</dbReference>
<dbReference type="InterPro" id="IPR011335">
    <property type="entry name" value="Restrct_endonuc-II-like"/>
</dbReference>
<sequence>MDIELLKKLKKLQKLTNEELSEKSGVPVGTVNKILSGATKSPRHDTIEALAEALNYHPYETERTDVEALRESLAYGTPRNYTLQDYYDLPEDVRAELINGSFFFMETPTLMHQTILGELFFQIKKYIKEKGGKCKVFLSPFDVRLDNDDKTIVQPDLMIICDMNKLDEKRYNGAPDYVAEIVSKSSSRLDYIKKLNKYLDAGVKEYWIIDPDKQKVTVYQFHKEDAPQYYSFTDKVPIGLYKDLSIDFSDILNDL</sequence>
<dbReference type="SUPFAM" id="SSF47413">
    <property type="entry name" value="lambda repressor-like DNA-binding domains"/>
    <property type="match status" value="1"/>
</dbReference>
<dbReference type="PANTHER" id="PTHR34107">
    <property type="entry name" value="SLL0198 PROTEIN-RELATED"/>
    <property type="match status" value="1"/>
</dbReference>
<proteinExistence type="predicted"/>
<dbReference type="PROSITE" id="PS50943">
    <property type="entry name" value="HTH_CROC1"/>
    <property type="match status" value="1"/>
</dbReference>
<dbReference type="CDD" id="cd06260">
    <property type="entry name" value="DUF820-like"/>
    <property type="match status" value="1"/>
</dbReference>
<evidence type="ECO:0000313" key="3">
    <source>
        <dbReference type="Proteomes" id="UP000574276"/>
    </source>
</evidence>
<dbReference type="SUPFAM" id="SSF52980">
    <property type="entry name" value="Restriction endonuclease-like"/>
    <property type="match status" value="1"/>
</dbReference>
<keyword evidence="2" id="KW-0255">Endonuclease</keyword>
<dbReference type="Gene3D" id="1.10.260.40">
    <property type="entry name" value="lambda repressor-like DNA-binding domains"/>
    <property type="match status" value="1"/>
</dbReference>
<dbReference type="InterPro" id="IPR008538">
    <property type="entry name" value="Uma2"/>
</dbReference>
<comment type="caution">
    <text evidence="2">The sequence shown here is derived from an EMBL/GenBank/DDBJ whole genome shotgun (WGS) entry which is preliminary data.</text>
</comment>
<dbReference type="SMART" id="SM00530">
    <property type="entry name" value="HTH_XRE"/>
    <property type="match status" value="1"/>
</dbReference>
<feature type="domain" description="HTH cro/C1-type" evidence="1">
    <location>
        <begin position="6"/>
        <end position="61"/>
    </location>
</feature>
<dbReference type="EMBL" id="JACEGA010000001">
    <property type="protein sequence ID" value="MBB2181304.1"/>
    <property type="molecule type" value="Genomic_DNA"/>
</dbReference>
<dbReference type="GO" id="GO:0004519">
    <property type="term" value="F:endonuclease activity"/>
    <property type="evidence" value="ECO:0007669"/>
    <property type="project" value="UniProtKB-KW"/>
</dbReference>
<dbReference type="AlphaFoldDB" id="A0A839JVK3"/>
<keyword evidence="2" id="KW-0540">Nuclease</keyword>